<dbReference type="PANTHER" id="PTHR46060">
    <property type="entry name" value="MARINER MOS1 TRANSPOSASE-LIKE PROTEIN"/>
    <property type="match status" value="1"/>
</dbReference>
<evidence type="ECO:0000313" key="1">
    <source>
        <dbReference type="EMBL" id="GFR07016.1"/>
    </source>
</evidence>
<comment type="caution">
    <text evidence="1">The sequence shown here is derived from an EMBL/GenBank/DDBJ whole genome shotgun (WGS) entry which is preliminary data.</text>
</comment>
<dbReference type="InterPro" id="IPR052709">
    <property type="entry name" value="Transposase-MT_Hybrid"/>
</dbReference>
<organism evidence="1 2">
    <name type="scientific">Trichonephila clavata</name>
    <name type="common">Joro spider</name>
    <name type="synonym">Nephila clavata</name>
    <dbReference type="NCBI Taxonomy" id="2740835"/>
    <lineage>
        <taxon>Eukaryota</taxon>
        <taxon>Metazoa</taxon>
        <taxon>Ecdysozoa</taxon>
        <taxon>Arthropoda</taxon>
        <taxon>Chelicerata</taxon>
        <taxon>Arachnida</taxon>
        <taxon>Araneae</taxon>
        <taxon>Araneomorphae</taxon>
        <taxon>Entelegynae</taxon>
        <taxon>Araneoidea</taxon>
        <taxon>Nephilidae</taxon>
        <taxon>Trichonephila</taxon>
    </lineage>
</organism>
<dbReference type="Gene3D" id="3.30.420.10">
    <property type="entry name" value="Ribonuclease H-like superfamily/Ribonuclease H"/>
    <property type="match status" value="1"/>
</dbReference>
<dbReference type="PANTHER" id="PTHR46060:SF3">
    <property type="entry name" value="PROTEIN GVQW3"/>
    <property type="match status" value="1"/>
</dbReference>
<dbReference type="GO" id="GO:0003676">
    <property type="term" value="F:nucleic acid binding"/>
    <property type="evidence" value="ECO:0007669"/>
    <property type="project" value="InterPro"/>
</dbReference>
<dbReference type="InterPro" id="IPR036397">
    <property type="entry name" value="RNaseH_sf"/>
</dbReference>
<sequence length="134" mass="15517">MTAKIGTLCNTTVNLRQLTTVGIVKKLETWVPHALTEKQHLRPLETCKSPQEREADGQQNIQKLEKEFLPNPLYSPELSLTDYIMFHLLGRWLRGKQFPNLDALIQGVRKVFDQYNANFCHHGITSQTRWVKCI</sequence>
<protein>
    <submittedName>
        <fullName evidence="1">Uncharacterized protein</fullName>
    </submittedName>
</protein>
<reference evidence="1" key="1">
    <citation type="submission" date="2020-07" db="EMBL/GenBank/DDBJ databases">
        <title>Multicomponent nature underlies the extraordinary mechanical properties of spider dragline silk.</title>
        <authorList>
            <person name="Kono N."/>
            <person name="Nakamura H."/>
            <person name="Mori M."/>
            <person name="Yoshida Y."/>
            <person name="Ohtoshi R."/>
            <person name="Malay A.D."/>
            <person name="Moran D.A.P."/>
            <person name="Tomita M."/>
            <person name="Numata K."/>
            <person name="Arakawa K."/>
        </authorList>
    </citation>
    <scope>NUCLEOTIDE SEQUENCE</scope>
</reference>
<dbReference type="AlphaFoldDB" id="A0A8X6LDN9"/>
<dbReference type="EMBL" id="BMAO01035945">
    <property type="protein sequence ID" value="GFR07016.1"/>
    <property type="molecule type" value="Genomic_DNA"/>
</dbReference>
<dbReference type="Proteomes" id="UP000887116">
    <property type="component" value="Unassembled WGS sequence"/>
</dbReference>
<proteinExistence type="predicted"/>
<name>A0A8X6LDN9_TRICU</name>
<dbReference type="OrthoDB" id="10046483at2759"/>
<keyword evidence="2" id="KW-1185">Reference proteome</keyword>
<gene>
    <name evidence="1" type="ORF">TNCT_659421</name>
</gene>
<accession>A0A8X6LDN9</accession>
<evidence type="ECO:0000313" key="2">
    <source>
        <dbReference type="Proteomes" id="UP000887116"/>
    </source>
</evidence>